<feature type="domain" description="F-box associated beta-propeller type 1" evidence="1">
    <location>
        <begin position="519"/>
        <end position="718"/>
    </location>
</feature>
<dbReference type="InterPro" id="IPR036047">
    <property type="entry name" value="F-box-like_dom_sf"/>
</dbReference>
<dbReference type="Pfam" id="PF07734">
    <property type="entry name" value="FBA_1"/>
    <property type="match status" value="2"/>
</dbReference>
<accession>A0A2Z6PTN5</accession>
<evidence type="ECO:0000259" key="1">
    <source>
        <dbReference type="Pfam" id="PF07734"/>
    </source>
</evidence>
<dbReference type="OrthoDB" id="1555129at2759"/>
<dbReference type="Proteomes" id="UP000242715">
    <property type="component" value="Unassembled WGS sequence"/>
</dbReference>
<dbReference type="AlphaFoldDB" id="A0A2Z6PTN5"/>
<dbReference type="CDD" id="cd22157">
    <property type="entry name" value="F-box_AtFBW1-like"/>
    <property type="match status" value="1"/>
</dbReference>
<organism evidence="2 3">
    <name type="scientific">Trifolium subterraneum</name>
    <name type="common">Subterranean clover</name>
    <dbReference type="NCBI Taxonomy" id="3900"/>
    <lineage>
        <taxon>Eukaryota</taxon>
        <taxon>Viridiplantae</taxon>
        <taxon>Streptophyta</taxon>
        <taxon>Embryophyta</taxon>
        <taxon>Tracheophyta</taxon>
        <taxon>Spermatophyta</taxon>
        <taxon>Magnoliopsida</taxon>
        <taxon>eudicotyledons</taxon>
        <taxon>Gunneridae</taxon>
        <taxon>Pentapetalae</taxon>
        <taxon>rosids</taxon>
        <taxon>fabids</taxon>
        <taxon>Fabales</taxon>
        <taxon>Fabaceae</taxon>
        <taxon>Papilionoideae</taxon>
        <taxon>50 kb inversion clade</taxon>
        <taxon>NPAAA clade</taxon>
        <taxon>Hologalegina</taxon>
        <taxon>IRL clade</taxon>
        <taxon>Trifolieae</taxon>
        <taxon>Trifolium</taxon>
    </lineage>
</organism>
<gene>
    <name evidence="2" type="ORF">TSUD_141550</name>
</gene>
<protein>
    <recommendedName>
        <fullName evidence="1">F-box associated beta-propeller type 1 domain-containing protein</fullName>
    </recommendedName>
</protein>
<sequence length="749" mass="85229">MEKQSVAATNDKVSNNHIPDDVVFSILSKLPLKSFKRFQCVQKSWSHLFQNHHFINMFRTNLFSYTHRCSYYDGASLLLKVYGHGQYDLYSLSGERFQCKVKLDCSDPFLNHKRTRIFGFGSINGTFCLYGDSYYGKIVLWNPTTHTFKLLPPSLEVASVESSDDAEDFVSLTFETYIYGFGYDDVTSDDYKVIRYVSITGEHAGYGDISVEELGCESLYPFWEICSLRSNSWKRLDVDMPSSSDYIEGTQVYMDGVCHWLCLDDSTDERCVVSFYLSNEVFFVTPIPSDDDYFVFDEASWINLAVLNESIALISYHKDTTFHISIVGEFGIEESWTKLLTVGPLPCVKRPIGVGTKGEIFFIRKDKELVWLDLSAQMIVKLGYKGAGRSSQITIYKECIVPIGGIRFIRGFRLDGLYEFPNYVVPDTVLFKQLLDYNFECAAFRACDVDDSSDIMLVSEIAVIENSAAHGLVLTVLGKVSDPIKRAATQEINVIPPSPDYSVESSIPDVAKDFVRLYDMHYLHGFGYDDLIDDYKVIRYVSVLGENPDCEDLSLPLLEDISSHSLWEIYSLRSNSWRKLDVDMPYSLHCIEGTQVFLDGVCHWLCEEDSSAGPCLVSFYLSNEVFFLTPIPSNDDYFVFEAWWTNLVVLNESIALISYYVDMTFHISILGEFGMGESWTKLLSIGPLSCVERPIGVGMKGEIFFIRKDEELVCLDLSTQMIEELGFKEEDYRIIIYKESNLPIGGISN</sequence>
<keyword evidence="3" id="KW-1185">Reference proteome</keyword>
<dbReference type="InterPro" id="IPR050796">
    <property type="entry name" value="SCF_F-box_component"/>
</dbReference>
<evidence type="ECO:0000313" key="2">
    <source>
        <dbReference type="EMBL" id="GAU50227.1"/>
    </source>
</evidence>
<reference evidence="3" key="1">
    <citation type="journal article" date="2017" name="Front. Plant Sci.">
        <title>Climate Clever Clovers: New Paradigm to Reduce the Environmental Footprint of Ruminants by Breeding Low Methanogenic Forages Utilizing Haplotype Variation.</title>
        <authorList>
            <person name="Kaur P."/>
            <person name="Appels R."/>
            <person name="Bayer P.E."/>
            <person name="Keeble-Gagnere G."/>
            <person name="Wang J."/>
            <person name="Hirakawa H."/>
            <person name="Shirasawa K."/>
            <person name="Vercoe P."/>
            <person name="Stefanova K."/>
            <person name="Durmic Z."/>
            <person name="Nichols P."/>
            <person name="Revell C."/>
            <person name="Isobe S.N."/>
            <person name="Edwards D."/>
            <person name="Erskine W."/>
        </authorList>
    </citation>
    <scope>NUCLEOTIDE SEQUENCE [LARGE SCALE GENOMIC DNA]</scope>
    <source>
        <strain evidence="3">cv. Daliak</strain>
    </source>
</reference>
<dbReference type="PANTHER" id="PTHR31672">
    <property type="entry name" value="BNACNNG10540D PROTEIN"/>
    <property type="match status" value="1"/>
</dbReference>
<feature type="domain" description="F-box associated beta-propeller type 1" evidence="1">
    <location>
        <begin position="115"/>
        <end position="373"/>
    </location>
</feature>
<dbReference type="EMBL" id="DF974718">
    <property type="protein sequence ID" value="GAU50227.1"/>
    <property type="molecule type" value="Genomic_DNA"/>
</dbReference>
<dbReference type="InterPro" id="IPR006527">
    <property type="entry name" value="F-box-assoc_dom_typ1"/>
</dbReference>
<dbReference type="NCBIfam" id="TIGR01640">
    <property type="entry name" value="F_box_assoc_1"/>
    <property type="match status" value="2"/>
</dbReference>
<proteinExistence type="predicted"/>
<evidence type="ECO:0000313" key="3">
    <source>
        <dbReference type="Proteomes" id="UP000242715"/>
    </source>
</evidence>
<dbReference type="InterPro" id="IPR017451">
    <property type="entry name" value="F-box-assoc_interact_dom"/>
</dbReference>
<dbReference type="SUPFAM" id="SSF81383">
    <property type="entry name" value="F-box domain"/>
    <property type="match status" value="1"/>
</dbReference>
<dbReference type="PANTHER" id="PTHR31672:SF13">
    <property type="entry name" value="F-BOX PROTEIN CPR30-LIKE"/>
    <property type="match status" value="1"/>
</dbReference>
<name>A0A2Z6PTN5_TRISU</name>